<gene>
    <name evidence="2" type="primary">Acey_s0122.g1064</name>
    <name evidence="2" type="ORF">Y032_0122g1064</name>
</gene>
<evidence type="ECO:0000313" key="2">
    <source>
        <dbReference type="EMBL" id="EYB99469.1"/>
    </source>
</evidence>
<dbReference type="Proteomes" id="UP000024635">
    <property type="component" value="Unassembled WGS sequence"/>
</dbReference>
<sequence>MAGESLKKKFQDFLVEQVFGKGAKYVVPDECATQKNEDKIRGNTFFVWMVSLKVSIRTISGEAEIVTKDSCAGLTEEEAEDGTWILYRKSTPGNGDVKNGKNEAADEHSTDEAATRCEGERSYYRSLNLTPGKVPH</sequence>
<dbReference type="AlphaFoldDB" id="A0A016TA20"/>
<protein>
    <submittedName>
        <fullName evidence="2">Uncharacterized protein</fullName>
    </submittedName>
</protein>
<keyword evidence="3" id="KW-1185">Reference proteome</keyword>
<evidence type="ECO:0000313" key="3">
    <source>
        <dbReference type="Proteomes" id="UP000024635"/>
    </source>
</evidence>
<dbReference type="OrthoDB" id="10473318at2759"/>
<dbReference type="EMBL" id="JARK01001458">
    <property type="protein sequence ID" value="EYB99469.1"/>
    <property type="molecule type" value="Genomic_DNA"/>
</dbReference>
<evidence type="ECO:0000256" key="1">
    <source>
        <dbReference type="SAM" id="MobiDB-lite"/>
    </source>
</evidence>
<feature type="region of interest" description="Disordered" evidence="1">
    <location>
        <begin position="91"/>
        <end position="117"/>
    </location>
</feature>
<reference evidence="3" key="1">
    <citation type="journal article" date="2015" name="Nat. Genet.">
        <title>The genome and transcriptome of the zoonotic hookworm Ancylostoma ceylanicum identify infection-specific gene families.</title>
        <authorList>
            <person name="Schwarz E.M."/>
            <person name="Hu Y."/>
            <person name="Antoshechkin I."/>
            <person name="Miller M.M."/>
            <person name="Sternberg P.W."/>
            <person name="Aroian R.V."/>
        </authorList>
    </citation>
    <scope>NUCLEOTIDE SEQUENCE</scope>
    <source>
        <strain evidence="3">HY135</strain>
    </source>
</reference>
<comment type="caution">
    <text evidence="2">The sequence shown here is derived from an EMBL/GenBank/DDBJ whole genome shotgun (WGS) entry which is preliminary data.</text>
</comment>
<feature type="compositionally biased region" description="Basic and acidic residues" evidence="1">
    <location>
        <begin position="98"/>
        <end position="117"/>
    </location>
</feature>
<accession>A0A016TA20</accession>
<organism evidence="2 3">
    <name type="scientific">Ancylostoma ceylanicum</name>
    <dbReference type="NCBI Taxonomy" id="53326"/>
    <lineage>
        <taxon>Eukaryota</taxon>
        <taxon>Metazoa</taxon>
        <taxon>Ecdysozoa</taxon>
        <taxon>Nematoda</taxon>
        <taxon>Chromadorea</taxon>
        <taxon>Rhabditida</taxon>
        <taxon>Rhabditina</taxon>
        <taxon>Rhabditomorpha</taxon>
        <taxon>Strongyloidea</taxon>
        <taxon>Ancylostomatidae</taxon>
        <taxon>Ancylostomatinae</taxon>
        <taxon>Ancylostoma</taxon>
    </lineage>
</organism>
<name>A0A016TA20_9BILA</name>
<proteinExistence type="predicted"/>